<evidence type="ECO:0000313" key="2">
    <source>
        <dbReference type="Proteomes" id="UP001243844"/>
    </source>
</evidence>
<sequence>MKNYESKQELIDAIRNSLSKYLLEFSDILEDEKNKIITGVDKTPSQNISYQLGWVSLLLEWEKDEKIGKEVITPKKGFKWNNLGLLYQEFYQTYCSYSLDEKKRLLSEKVNDVIDWIQSLTDDELFLPNQRKWATTAAKWPVYKWIHINTVAPFTNFRVQIRKWKKLKG</sequence>
<accession>A0AAW8J329</accession>
<gene>
    <name evidence="1" type="ORF">RFH47_01270</name>
</gene>
<evidence type="ECO:0000313" key="1">
    <source>
        <dbReference type="EMBL" id="MDQ8934381.1"/>
    </source>
</evidence>
<dbReference type="PANTHER" id="PTHR40658:SF3">
    <property type="entry name" value="CLBS_DFSB FAMILY FOUR-HELIX BUNDLE PROTEIN"/>
    <property type="match status" value="1"/>
</dbReference>
<dbReference type="PIRSF" id="PIRSF031551">
    <property type="entry name" value="DUF1706"/>
    <property type="match status" value="1"/>
</dbReference>
<dbReference type="AlphaFoldDB" id="A0AAW8J329"/>
<name>A0AAW8J329_9GAMM</name>
<dbReference type="PANTHER" id="PTHR40658">
    <property type="match status" value="1"/>
</dbReference>
<reference evidence="1" key="1">
    <citation type="submission" date="2023-08" db="EMBL/GenBank/DDBJ databases">
        <title>Emergence of clinically-relevant ST2 carbapenem-resistant Acinetobacter baumannii strains in hospital sewages in Zhejiang, East of China.</title>
        <authorList>
            <person name="Kaichao C."/>
            <person name="Zhang R."/>
        </authorList>
    </citation>
    <scope>NUCLEOTIDE SEQUENCE</scope>
    <source>
        <strain evidence="1">M-RB-37</strain>
    </source>
</reference>
<comment type="caution">
    <text evidence="1">The sequence shown here is derived from an EMBL/GenBank/DDBJ whole genome shotgun (WGS) entry which is preliminary data.</text>
</comment>
<dbReference type="RefSeq" id="WP_308980761.1">
    <property type="nucleotide sequence ID" value="NZ_JAVIDL010000002.1"/>
</dbReference>
<dbReference type="InterPro" id="IPR034660">
    <property type="entry name" value="DinB/YfiT-like"/>
</dbReference>
<dbReference type="EMBL" id="JAVIDL010000002">
    <property type="protein sequence ID" value="MDQ8934381.1"/>
    <property type="molecule type" value="Genomic_DNA"/>
</dbReference>
<dbReference type="InterPro" id="IPR012550">
    <property type="entry name" value="DUF1706"/>
</dbReference>
<protein>
    <submittedName>
        <fullName evidence="1">ClbS/DfsB family four-helix bundle protein</fullName>
    </submittedName>
</protein>
<proteinExistence type="predicted"/>
<organism evidence="1 2">
    <name type="scientific">Acinetobacter rudis</name>
    <dbReference type="NCBI Taxonomy" id="632955"/>
    <lineage>
        <taxon>Bacteria</taxon>
        <taxon>Pseudomonadati</taxon>
        <taxon>Pseudomonadota</taxon>
        <taxon>Gammaproteobacteria</taxon>
        <taxon>Moraxellales</taxon>
        <taxon>Moraxellaceae</taxon>
        <taxon>Acinetobacter</taxon>
    </lineage>
</organism>
<dbReference type="Proteomes" id="UP001243844">
    <property type="component" value="Unassembled WGS sequence"/>
</dbReference>
<dbReference type="Gene3D" id="1.20.120.450">
    <property type="entry name" value="dinb family like domain"/>
    <property type="match status" value="1"/>
</dbReference>
<dbReference type="Pfam" id="PF08020">
    <property type="entry name" value="DUF1706"/>
    <property type="match status" value="1"/>
</dbReference>